<dbReference type="GO" id="GO:0016301">
    <property type="term" value="F:kinase activity"/>
    <property type="evidence" value="ECO:0007669"/>
    <property type="project" value="UniProtKB-KW"/>
</dbReference>
<dbReference type="RefSeq" id="WP_238317451.1">
    <property type="nucleotide sequence ID" value="NZ_BQKV01000071.1"/>
</dbReference>
<dbReference type="Proteomes" id="UP001055185">
    <property type="component" value="Unassembled WGS sequence"/>
</dbReference>
<comment type="caution">
    <text evidence="1">The sequence shown here is derived from an EMBL/GenBank/DDBJ whole genome shotgun (WGS) entry which is preliminary data.</text>
</comment>
<evidence type="ECO:0000313" key="2">
    <source>
        <dbReference type="Proteomes" id="UP001055185"/>
    </source>
</evidence>
<dbReference type="InterPro" id="IPR027417">
    <property type="entry name" value="P-loop_NTPase"/>
</dbReference>
<sequence length="197" mass="21838">MAAAQMENLMDWVSAQLAQGGGPLVVAIDGRCGSGKTTLAAALAEHFPASLTLHMDDFYLPLGQRAPGWENTPCANMDLDRFLAEALAPARAGQTVRYRAYSCARGALEPERLLAPQPLVLVEGSYSHHPKLAGFYHHKIFVTCPAEEQARRLMAREGERYSNFARRWIPLEEEYFAAWQIPQKADRILDTGAEPLE</sequence>
<keyword evidence="2" id="KW-1185">Reference proteome</keyword>
<dbReference type="Gene3D" id="3.40.50.300">
    <property type="entry name" value="P-loop containing nucleotide triphosphate hydrolases"/>
    <property type="match status" value="1"/>
</dbReference>
<dbReference type="AlphaFoldDB" id="A0AA37IZM2"/>
<keyword evidence="1" id="KW-0418">Kinase</keyword>
<gene>
    <name evidence="1" type="primary">udk_2</name>
    <name evidence="1" type="ORF">JCM17207_18220</name>
</gene>
<organism evidence="1 2">
    <name type="scientific">Faecalibacterium gallinarum</name>
    <dbReference type="NCBI Taxonomy" id="2903556"/>
    <lineage>
        <taxon>Bacteria</taxon>
        <taxon>Bacillati</taxon>
        <taxon>Bacillota</taxon>
        <taxon>Clostridia</taxon>
        <taxon>Eubacteriales</taxon>
        <taxon>Oscillospiraceae</taxon>
        <taxon>Faecalibacterium</taxon>
    </lineage>
</organism>
<keyword evidence="1" id="KW-0808">Transferase</keyword>
<proteinExistence type="predicted"/>
<dbReference type="Pfam" id="PF13238">
    <property type="entry name" value="AAA_18"/>
    <property type="match status" value="1"/>
</dbReference>
<dbReference type="EMBL" id="BQKV01000071">
    <property type="protein sequence ID" value="GJN65197.1"/>
    <property type="molecule type" value="Genomic_DNA"/>
</dbReference>
<accession>A0AA37IZM2</accession>
<protein>
    <submittedName>
        <fullName evidence="1">Uridine kinase</fullName>
    </submittedName>
</protein>
<dbReference type="SUPFAM" id="SSF52540">
    <property type="entry name" value="P-loop containing nucleoside triphosphate hydrolases"/>
    <property type="match status" value="1"/>
</dbReference>
<name>A0AA37IZM2_9FIRM</name>
<evidence type="ECO:0000313" key="1">
    <source>
        <dbReference type="EMBL" id="GJN65197.1"/>
    </source>
</evidence>
<reference evidence="1" key="1">
    <citation type="journal article" date="2022" name="Int. J. Syst. Evol. Microbiol.">
        <title>Genome-based, phenotypic and chemotaxonomic classification of Faecalibacterium strains: proposal of three novel species Faecalibacterium duncaniae sp. nov., Faecalibacterium hattorii sp. nov. and Faecalibacterium gallinarum sp. nov. .</title>
        <authorList>
            <person name="Sakamoto M."/>
            <person name="Sakurai N."/>
            <person name="Tanno H."/>
            <person name="Iino T."/>
            <person name="Ohkuma M."/>
            <person name="Endo A."/>
        </authorList>
    </citation>
    <scope>NUCLEOTIDE SEQUENCE</scope>
    <source>
        <strain evidence="1">JCM 17207</strain>
    </source>
</reference>